<proteinExistence type="predicted"/>
<reference evidence="2 3" key="1">
    <citation type="submission" date="2024-09" db="EMBL/GenBank/DDBJ databases">
        <authorList>
            <person name="Sun Q."/>
            <person name="Mori K."/>
        </authorList>
    </citation>
    <scope>NUCLEOTIDE SEQUENCE [LARGE SCALE GENOMIC DNA]</scope>
    <source>
        <strain evidence="2 3">NCAIM B.02537</strain>
    </source>
</reference>
<feature type="transmembrane region" description="Helical" evidence="1">
    <location>
        <begin position="12"/>
        <end position="33"/>
    </location>
</feature>
<keyword evidence="1" id="KW-0812">Transmembrane</keyword>
<feature type="transmembrane region" description="Helical" evidence="1">
    <location>
        <begin position="177"/>
        <end position="194"/>
    </location>
</feature>
<evidence type="ECO:0000313" key="3">
    <source>
        <dbReference type="Proteomes" id="UP001589943"/>
    </source>
</evidence>
<name>A0ABV6PFT6_9SPHN</name>
<sequence>MTQQAGQQRGNWAIVLLIALGLAAMTLILAAGAPDTTEAIRVVIRATARTSLVLFMAAFCASGLVALTSAPAALWLRRNRRQIGVGFALSHLLHAAALVALARRDPALFDTLTTPASFIFGGAAYVVIVAMLATSFDATARAIGPVTWRRLHTTGVWFIWLMFLINFGKRIPAHPSYALAIMLAFTALVVRVIGGRKNKAGLNRPAATVG</sequence>
<protein>
    <recommendedName>
        <fullName evidence="4">Inner membrane protein</fullName>
    </recommendedName>
</protein>
<accession>A0ABV6PFT6</accession>
<dbReference type="RefSeq" id="WP_379480183.1">
    <property type="nucleotide sequence ID" value="NZ_JBHLTL010000001.1"/>
</dbReference>
<evidence type="ECO:0000256" key="1">
    <source>
        <dbReference type="SAM" id="Phobius"/>
    </source>
</evidence>
<feature type="transmembrane region" description="Helical" evidence="1">
    <location>
        <begin position="83"/>
        <end position="102"/>
    </location>
</feature>
<keyword evidence="1" id="KW-1133">Transmembrane helix</keyword>
<evidence type="ECO:0000313" key="2">
    <source>
        <dbReference type="EMBL" id="MFC0588691.1"/>
    </source>
</evidence>
<comment type="caution">
    <text evidence="2">The sequence shown here is derived from an EMBL/GenBank/DDBJ whole genome shotgun (WGS) entry which is preliminary data.</text>
</comment>
<evidence type="ECO:0008006" key="4">
    <source>
        <dbReference type="Google" id="ProtNLM"/>
    </source>
</evidence>
<feature type="transmembrane region" description="Helical" evidence="1">
    <location>
        <begin position="53"/>
        <end position="76"/>
    </location>
</feature>
<organism evidence="2 3">
    <name type="scientific">Novosphingobium aquiterrae</name>
    <dbReference type="NCBI Taxonomy" id="624388"/>
    <lineage>
        <taxon>Bacteria</taxon>
        <taxon>Pseudomonadati</taxon>
        <taxon>Pseudomonadota</taxon>
        <taxon>Alphaproteobacteria</taxon>
        <taxon>Sphingomonadales</taxon>
        <taxon>Sphingomonadaceae</taxon>
        <taxon>Novosphingobium</taxon>
    </lineage>
</organism>
<feature type="transmembrane region" description="Helical" evidence="1">
    <location>
        <begin position="114"/>
        <end position="136"/>
    </location>
</feature>
<gene>
    <name evidence="2" type="ORF">ACFFF7_04635</name>
</gene>
<feature type="transmembrane region" description="Helical" evidence="1">
    <location>
        <begin position="148"/>
        <end position="165"/>
    </location>
</feature>
<dbReference type="EMBL" id="JBHLTL010000001">
    <property type="protein sequence ID" value="MFC0588691.1"/>
    <property type="molecule type" value="Genomic_DNA"/>
</dbReference>
<keyword evidence="1" id="KW-0472">Membrane</keyword>
<dbReference type="Proteomes" id="UP001589943">
    <property type="component" value="Unassembled WGS sequence"/>
</dbReference>
<keyword evidence="3" id="KW-1185">Reference proteome</keyword>